<evidence type="ECO:0000256" key="4">
    <source>
        <dbReference type="ARBA" id="ARBA00020397"/>
    </source>
</evidence>
<comment type="subunit">
    <text evidence="9">Heteromultimer composed of HisG and HisZ subunits.</text>
</comment>
<evidence type="ECO:0000313" key="12">
    <source>
        <dbReference type="Proteomes" id="UP001597221"/>
    </source>
</evidence>
<evidence type="ECO:0000256" key="3">
    <source>
        <dbReference type="ARBA" id="ARBA00005539"/>
    </source>
</evidence>
<dbReference type="HAMAP" id="MF_00125">
    <property type="entry name" value="HisZ"/>
    <property type="match status" value="1"/>
</dbReference>
<dbReference type="Gene3D" id="3.30.930.10">
    <property type="entry name" value="Bira Bifunctional Protein, Domain 2"/>
    <property type="match status" value="1"/>
</dbReference>
<protein>
    <recommendedName>
        <fullName evidence="4 9">ATP phosphoribosyltransferase regulatory subunit</fullName>
    </recommendedName>
</protein>
<dbReference type="SUPFAM" id="SSF55681">
    <property type="entry name" value="Class II aaRS and biotin synthetases"/>
    <property type="match status" value="1"/>
</dbReference>
<dbReference type="GO" id="GO:0016757">
    <property type="term" value="F:glycosyltransferase activity"/>
    <property type="evidence" value="ECO:0007669"/>
    <property type="project" value="UniProtKB-KW"/>
</dbReference>
<keyword evidence="6 9" id="KW-0028">Amino-acid biosynthesis</keyword>
<comment type="function">
    <text evidence="8 9">Required for the first step of histidine biosynthesis. May allow the feedback regulation of ATP phosphoribosyltransferase activity by histidine.</text>
</comment>
<dbReference type="Proteomes" id="UP001597221">
    <property type="component" value="Unassembled WGS sequence"/>
</dbReference>
<sequence length="407" mass="46486">MRNGIEKSSNRAVMNYKIKNQLIHKLKSRFSTYGYEQVHTPTFEDYDMYNSIQQTVNKDEMIKVIDRSGKVLVLRPDGTIPMTRLTVTDREINGSEQRLFYVFNVYRHPNGESTEKESTQAGVELFGNKKPEADAEVIALAVHTLKEIGFNNFKIEIGHAGFFKELIEQANLSPQDLQQLQELIQSKNMVEMEPFLTKLDLPSEIQEALYAIPLLYGSPSAVLEETKSIIQNERMQHILDNLLAVIEVLEDYDVLDFITLNLGLINNMDYYTDVIFQGFVENIGKPVLMGGRYDQLGKQFGKDMPAIGFAYEVDDLLEAINQHKLTDVRNEPAPLTLYYVAKQRRKALEAAQSLREQEYRVITKQLEIGTAEAGILFLEDKNVLIDETEQTFETTEELIRLVEKGGA</sequence>
<evidence type="ECO:0000259" key="10">
    <source>
        <dbReference type="Pfam" id="PF13393"/>
    </source>
</evidence>
<comment type="miscellaneous">
    <text evidence="9">This function is generally fulfilled by the C-terminal part of HisG, which is missing in some bacteria such as this one.</text>
</comment>
<dbReference type="Pfam" id="PF13393">
    <property type="entry name" value="tRNA-synt_His"/>
    <property type="match status" value="1"/>
</dbReference>
<dbReference type="PANTHER" id="PTHR43707">
    <property type="entry name" value="HISTIDYL-TRNA SYNTHETASE"/>
    <property type="match status" value="1"/>
</dbReference>
<dbReference type="PANTHER" id="PTHR43707:SF6">
    <property type="entry name" value="ATP PHOSPHORIBOSYLTRANSFERASE REGULATORY SUBUNIT"/>
    <property type="match status" value="1"/>
</dbReference>
<comment type="similarity">
    <text evidence="3 9">Belongs to the class-II aminoacyl-tRNA synthetase family. HisZ subfamily.</text>
</comment>
<evidence type="ECO:0000256" key="6">
    <source>
        <dbReference type="ARBA" id="ARBA00022605"/>
    </source>
</evidence>
<evidence type="ECO:0000313" key="11">
    <source>
        <dbReference type="EMBL" id="MFD1606718.1"/>
    </source>
</evidence>
<dbReference type="RefSeq" id="WP_251513739.1">
    <property type="nucleotide sequence ID" value="NZ_JAMBON010000012.1"/>
</dbReference>
<dbReference type="EMBL" id="JBHUDE010000011">
    <property type="protein sequence ID" value="MFD1606718.1"/>
    <property type="molecule type" value="Genomic_DNA"/>
</dbReference>
<evidence type="ECO:0000256" key="7">
    <source>
        <dbReference type="ARBA" id="ARBA00023102"/>
    </source>
</evidence>
<keyword evidence="5 9" id="KW-0963">Cytoplasm</keyword>
<dbReference type="CDD" id="cd00773">
    <property type="entry name" value="HisRS-like_core"/>
    <property type="match status" value="1"/>
</dbReference>
<comment type="pathway">
    <text evidence="2 9">Amino-acid biosynthesis; L-histidine biosynthesis; L-histidine from 5-phospho-alpha-D-ribose 1-diphosphate: step 1/9.</text>
</comment>
<comment type="caution">
    <text evidence="11">The sequence shown here is derived from an EMBL/GenBank/DDBJ whole genome shotgun (WGS) entry which is preliminary data.</text>
</comment>
<comment type="subcellular location">
    <subcellularLocation>
        <location evidence="1 9">Cytoplasm</location>
    </subcellularLocation>
</comment>
<accession>A0ABW4HM80</accession>
<name>A0ABW4HM80_9BACI</name>
<evidence type="ECO:0000256" key="1">
    <source>
        <dbReference type="ARBA" id="ARBA00004496"/>
    </source>
</evidence>
<dbReference type="InterPro" id="IPR004517">
    <property type="entry name" value="HisZ"/>
</dbReference>
<dbReference type="InterPro" id="IPR045864">
    <property type="entry name" value="aa-tRNA-synth_II/BPL/LPL"/>
</dbReference>
<dbReference type="InterPro" id="IPR004516">
    <property type="entry name" value="HisRS/HisZ"/>
</dbReference>
<evidence type="ECO:0000256" key="2">
    <source>
        <dbReference type="ARBA" id="ARBA00004667"/>
    </source>
</evidence>
<proteinExistence type="inferred from homology"/>
<keyword evidence="7 9" id="KW-0368">Histidine biosynthesis</keyword>
<evidence type="ECO:0000256" key="8">
    <source>
        <dbReference type="ARBA" id="ARBA00025246"/>
    </source>
</evidence>
<organism evidence="11 12">
    <name type="scientific">Oceanobacillus luteolus</name>
    <dbReference type="NCBI Taxonomy" id="1274358"/>
    <lineage>
        <taxon>Bacteria</taxon>
        <taxon>Bacillati</taxon>
        <taxon>Bacillota</taxon>
        <taxon>Bacilli</taxon>
        <taxon>Bacillales</taxon>
        <taxon>Bacillaceae</taxon>
        <taxon>Oceanobacillus</taxon>
    </lineage>
</organism>
<gene>
    <name evidence="9 11" type="primary">hisZ</name>
    <name evidence="11" type="ORF">ACFSBH_03445</name>
</gene>
<reference evidence="12" key="1">
    <citation type="journal article" date="2019" name="Int. J. Syst. Evol. Microbiol.">
        <title>The Global Catalogue of Microorganisms (GCM) 10K type strain sequencing project: providing services to taxonomists for standard genome sequencing and annotation.</title>
        <authorList>
            <consortium name="The Broad Institute Genomics Platform"/>
            <consortium name="The Broad Institute Genome Sequencing Center for Infectious Disease"/>
            <person name="Wu L."/>
            <person name="Ma J."/>
        </authorList>
    </citation>
    <scope>NUCLEOTIDE SEQUENCE [LARGE SCALE GENOMIC DNA]</scope>
    <source>
        <strain evidence="12">CGMCC 1.12376</strain>
    </source>
</reference>
<keyword evidence="11" id="KW-0328">Glycosyltransferase</keyword>
<dbReference type="InterPro" id="IPR041715">
    <property type="entry name" value="HisRS-like_core"/>
</dbReference>
<keyword evidence="11" id="KW-0808">Transferase</keyword>
<keyword evidence="12" id="KW-1185">Reference proteome</keyword>
<feature type="domain" description="Class II Histidinyl-tRNA synthetase (HisRS)-like catalytic core" evidence="10">
    <location>
        <begin position="19"/>
        <end position="316"/>
    </location>
</feature>
<evidence type="ECO:0000256" key="5">
    <source>
        <dbReference type="ARBA" id="ARBA00022490"/>
    </source>
</evidence>
<dbReference type="PIRSF" id="PIRSF001549">
    <property type="entry name" value="His-tRNA_synth"/>
    <property type="match status" value="1"/>
</dbReference>
<evidence type="ECO:0000256" key="9">
    <source>
        <dbReference type="HAMAP-Rule" id="MF_00125"/>
    </source>
</evidence>
<dbReference type="NCBIfam" id="TIGR00443">
    <property type="entry name" value="hisZ_biosyn_reg"/>
    <property type="match status" value="1"/>
</dbReference>